<dbReference type="EMBL" id="LSSK01001255">
    <property type="protein sequence ID" value="OMH80224.1"/>
    <property type="molecule type" value="Genomic_DNA"/>
</dbReference>
<dbReference type="InterPro" id="IPR039766">
    <property type="entry name" value="Vps53"/>
</dbReference>
<gene>
    <name evidence="1" type="ORF">AX774_g6342</name>
</gene>
<evidence type="ECO:0000313" key="1">
    <source>
        <dbReference type="EMBL" id="OMH80224.1"/>
    </source>
</evidence>
<reference evidence="2" key="1">
    <citation type="submission" date="2017-01" db="EMBL/GenBank/DDBJ databases">
        <authorList>
            <person name="Wang Y."/>
            <person name="White M."/>
            <person name="Kvist S."/>
            <person name="Moncalvo J.-M."/>
        </authorList>
    </citation>
    <scope>NUCLEOTIDE SEQUENCE [LARGE SCALE GENOMIC DNA]</scope>
    <source>
        <strain evidence="2">COL-18-3</strain>
    </source>
</reference>
<sequence length="129" mass="14270">MCKYAKTVLATDGRPNALSSYEHKCAIVNTADYCSTTVKQMEQVIKSKVETPEEYAEQINFEGSYSELLRAASSAVGALVSQSMAAVETGFERKIKIAWSTLRSVGDQSGYVLTIREKFAEANSQRVWD</sequence>
<name>A0A1R1PGX0_ZANCU</name>
<accession>A0A1R1PGX0</accession>
<dbReference type="GO" id="GO:0000938">
    <property type="term" value="C:GARP complex"/>
    <property type="evidence" value="ECO:0007669"/>
    <property type="project" value="InterPro"/>
</dbReference>
<comment type="caution">
    <text evidence="1">The sequence shown here is derived from an EMBL/GenBank/DDBJ whole genome shotgun (WGS) entry which is preliminary data.</text>
</comment>
<evidence type="ECO:0000313" key="2">
    <source>
        <dbReference type="Proteomes" id="UP000188320"/>
    </source>
</evidence>
<dbReference type="PANTHER" id="PTHR12820">
    <property type="entry name" value="VACUOLAR SORTING PROTEIN 53"/>
    <property type="match status" value="1"/>
</dbReference>
<keyword evidence="2" id="KW-1185">Reference proteome</keyword>
<proteinExistence type="predicted"/>
<dbReference type="Proteomes" id="UP000188320">
    <property type="component" value="Unassembled WGS sequence"/>
</dbReference>
<dbReference type="OrthoDB" id="10261632at2759"/>
<organism evidence="1 2">
    <name type="scientific">Zancudomyces culisetae</name>
    <name type="common">Gut fungus</name>
    <name type="synonym">Smittium culisetae</name>
    <dbReference type="NCBI Taxonomy" id="1213189"/>
    <lineage>
        <taxon>Eukaryota</taxon>
        <taxon>Fungi</taxon>
        <taxon>Fungi incertae sedis</taxon>
        <taxon>Zoopagomycota</taxon>
        <taxon>Kickxellomycotina</taxon>
        <taxon>Harpellomycetes</taxon>
        <taxon>Harpellales</taxon>
        <taxon>Legeriomycetaceae</taxon>
        <taxon>Zancudomyces</taxon>
    </lineage>
</organism>
<dbReference type="PANTHER" id="PTHR12820:SF0">
    <property type="entry name" value="VACUOLAR PROTEIN SORTING-ASSOCIATED PROTEIN 53 HOMOLOG"/>
    <property type="match status" value="1"/>
</dbReference>
<dbReference type="GO" id="GO:0005829">
    <property type="term" value="C:cytosol"/>
    <property type="evidence" value="ECO:0007669"/>
    <property type="project" value="GOC"/>
</dbReference>
<dbReference type="AlphaFoldDB" id="A0A1R1PGX0"/>
<dbReference type="GO" id="GO:0042147">
    <property type="term" value="P:retrograde transport, endosome to Golgi"/>
    <property type="evidence" value="ECO:0007669"/>
    <property type="project" value="InterPro"/>
</dbReference>
<protein>
    <submittedName>
        <fullName evidence="1">Vacuolar protein sorting-associated protein 53-like protein</fullName>
    </submittedName>
</protein>